<accession>A0A7C3GTD2</accession>
<gene>
    <name evidence="3" type="ORF">ENJ40_06780</name>
</gene>
<name>A0A7C3GTD2_9BACT</name>
<dbReference type="Pfam" id="PF20157">
    <property type="entry name" value="Maf_flag10_N"/>
    <property type="match status" value="1"/>
</dbReference>
<evidence type="ECO:0000313" key="3">
    <source>
        <dbReference type="EMBL" id="HFC98142.1"/>
    </source>
</evidence>
<dbReference type="Proteomes" id="UP000886043">
    <property type="component" value="Unassembled WGS sequence"/>
</dbReference>
<organism evidence="3">
    <name type="scientific">Thermosulfurimonas dismutans</name>
    <dbReference type="NCBI Taxonomy" id="999894"/>
    <lineage>
        <taxon>Bacteria</taxon>
        <taxon>Pseudomonadati</taxon>
        <taxon>Thermodesulfobacteriota</taxon>
        <taxon>Thermodesulfobacteria</taxon>
        <taxon>Thermodesulfobacteriales</taxon>
        <taxon>Thermodesulfobacteriaceae</taxon>
        <taxon>Thermosulfurimonas</taxon>
    </lineage>
</organism>
<reference evidence="3" key="1">
    <citation type="journal article" date="2020" name="mSystems">
        <title>Genome- and Community-Level Interaction Insights into Carbon Utilization and Element Cycling Functions of Hydrothermarchaeota in Hydrothermal Sediment.</title>
        <authorList>
            <person name="Zhou Z."/>
            <person name="Liu Y."/>
            <person name="Xu W."/>
            <person name="Pan J."/>
            <person name="Luo Z.H."/>
            <person name="Li M."/>
        </authorList>
    </citation>
    <scope>NUCLEOTIDE SEQUENCE [LARGE SCALE GENOMIC DNA]</scope>
    <source>
        <strain evidence="3">HyVt-483</strain>
    </source>
</reference>
<feature type="domain" description="6-hydroxymethylpterin diphosphokinase MptE-like" evidence="1">
    <location>
        <begin position="271"/>
        <end position="421"/>
    </location>
</feature>
<dbReference type="Pfam" id="PF01973">
    <property type="entry name" value="MptE-like"/>
    <property type="match status" value="1"/>
</dbReference>
<dbReference type="InterPro" id="IPR045376">
    <property type="entry name" value="Maf_N"/>
</dbReference>
<evidence type="ECO:0000259" key="1">
    <source>
        <dbReference type="Pfam" id="PF01973"/>
    </source>
</evidence>
<dbReference type="InterPro" id="IPR002826">
    <property type="entry name" value="MptE-like"/>
</dbReference>
<dbReference type="Gene3D" id="3.90.1480.10">
    <property type="entry name" value="Alpha-2,3-sialyltransferase"/>
    <property type="match status" value="1"/>
</dbReference>
<sequence>MSKLLEKLRHRYEKNLRFFQKRAPQLYELAHLQGKKAVEILVTSSGPNLRIGRDLAYPPGEDPERIGHLQAVDFLSHPRRLMVPPRVLAQKTDRLSLNHEALNRIWDLSASALSEEFVHDPGFIPLLITFGLGLGYHLEHLLRLTEVKYLIVVEEDIELLKATFYTLDWKKLVEYFSRPGRDIFVFINDSPEALYQDIYGAFERSHPMFGCLSYVWNAFENPLFEKVMDLIRQKLFLVLRGWGFFDDEFRSLLQTTMNLVKEVPVFHPRKPVSPRTMAIVVGAGPSLDENLEFIHREKDTSVIISCGTAIRTLEKEGIEPDFHVNIERPKFVYEVLRDTVSSDFLKKVVMVAGNPNWHEFFDLGREGFMFLKANDAGAALFPRKYPWLYYCNPSVANAGLAFAVYAGFKHIALVGVDLGTPDPAYHHSRHTAYYDQKGPLSRFQAQFEQVVTLPDGRRVFTNSTYFWGKAAIEDLLRRHPGVRVYNLGVGLHFEGTLRAAPKEISGISRDKEESVKTVLGSQIEKDYPREEILRALKELPVRAQAMVETIKKSLKEEGILSRKKNLVQALCGIYRFLIGKVEKENQALFLLYKGSILHFSNQLFCLSYLIPDPDGRARILREAREIFLEFLDRTVRHLRILVEISGDPEALLSLEPNESSFYILA</sequence>
<dbReference type="EMBL" id="DRMH01000085">
    <property type="protein sequence ID" value="HFC98142.1"/>
    <property type="molecule type" value="Genomic_DNA"/>
</dbReference>
<evidence type="ECO:0000259" key="2">
    <source>
        <dbReference type="Pfam" id="PF20157"/>
    </source>
</evidence>
<dbReference type="PANTHER" id="PTHR41786">
    <property type="entry name" value="MOTILITY ACCESSORY FACTOR MAF"/>
    <property type="match status" value="1"/>
</dbReference>
<dbReference type="AlphaFoldDB" id="A0A7C3GTD2"/>
<dbReference type="PANTHER" id="PTHR41786:SF1">
    <property type="entry name" value="6-HYDROXYMETHYLPTERIN DIPHOSPHOKINASE MPTE-LIKE DOMAIN-CONTAINING PROTEIN"/>
    <property type="match status" value="1"/>
</dbReference>
<proteinExistence type="predicted"/>
<comment type="caution">
    <text evidence="3">The sequence shown here is derived from an EMBL/GenBank/DDBJ whole genome shotgun (WGS) entry which is preliminary data.</text>
</comment>
<feature type="domain" description="Glycosyltransferase Maf N-terminal" evidence="2">
    <location>
        <begin position="11"/>
        <end position="235"/>
    </location>
</feature>
<protein>
    <submittedName>
        <fullName evidence="3">DUF115 domain-containing protein</fullName>
    </submittedName>
</protein>